<dbReference type="InterPro" id="IPR003766">
    <property type="entry name" value="Uronate_isomerase"/>
</dbReference>
<dbReference type="RefSeq" id="WP_131596350.1">
    <property type="nucleotide sequence ID" value="NZ_SJSL01000002.1"/>
</dbReference>
<evidence type="ECO:0000256" key="4">
    <source>
        <dbReference type="ARBA" id="ARBA00012546"/>
    </source>
</evidence>
<evidence type="ECO:0000256" key="1">
    <source>
        <dbReference type="ARBA" id="ARBA00001165"/>
    </source>
</evidence>
<organism evidence="8 9">
    <name type="scientific">Pedobacter psychroterrae</name>
    <dbReference type="NCBI Taxonomy" id="2530453"/>
    <lineage>
        <taxon>Bacteria</taxon>
        <taxon>Pseudomonadati</taxon>
        <taxon>Bacteroidota</taxon>
        <taxon>Sphingobacteriia</taxon>
        <taxon>Sphingobacteriales</taxon>
        <taxon>Sphingobacteriaceae</taxon>
        <taxon>Pedobacter</taxon>
    </lineage>
</organism>
<name>A0A4R0NL81_9SPHI</name>
<dbReference type="AlphaFoldDB" id="A0A4R0NL81"/>
<evidence type="ECO:0000256" key="3">
    <source>
        <dbReference type="ARBA" id="ARBA00008397"/>
    </source>
</evidence>
<reference evidence="8 9" key="1">
    <citation type="submission" date="2019-02" db="EMBL/GenBank/DDBJ databases">
        <title>Pedobacter sp. RP-1-14 sp. nov., isolated from Arctic soil.</title>
        <authorList>
            <person name="Dahal R.H."/>
        </authorList>
    </citation>
    <scope>NUCLEOTIDE SEQUENCE [LARGE SCALE GENOMIC DNA]</scope>
    <source>
        <strain evidence="8 9">RP-1-14</strain>
    </source>
</reference>
<keyword evidence="6 7" id="KW-0413">Isomerase</keyword>
<dbReference type="EMBL" id="SJSL01000002">
    <property type="protein sequence ID" value="TCD01550.1"/>
    <property type="molecule type" value="Genomic_DNA"/>
</dbReference>
<accession>A0A4R0NL81</accession>
<comment type="pathway">
    <text evidence="2 7">Carbohydrate metabolism; pentose and glucuronate interconversion.</text>
</comment>
<sequence>MLDINHSELKKNAKSLAEDFLLNNDIAKKLYNEVACKLPIVDYHSHLDPFAILEDRKFKNITELWIHDDQYKHRLMRINGIDEDFITGDASDKEKFLAWMTTFPKTLGNPLYHWSQLEIKDVFGPNIDLVNDDPSKIWEDCNAMLGEEGFGVIDILTKWNSEIVCSSDDLLDPLEAHRTISDRENKITVLPSLRSDSILAFETPNYLQWLKKLEHITNIKITSLNTFHASLMKRLDYFQEAGCALSDHGLDSGFLFSPTTDDLASEIFSKILAGGTLTQEEVLAIKSNTLAFLGIEYGKRKLTMQLHLGAQRVTSSRLKKMAGKFGGFSTLGDPLNIASLCTFLDTLEIAGHLPRTILYTLNPADNERLATLTGSFAEGEVRGKIQFGPAWWFNDHYDGIKKQLVAISSYGLLSSFIGMTSDSRSFLSLSRHYYFRRILCHLIGEWVDNGIVPNDFQVLTRLVKDVCYANAKNLITKGKI</sequence>
<dbReference type="GO" id="GO:0019698">
    <property type="term" value="P:D-galacturonate catabolic process"/>
    <property type="evidence" value="ECO:0007669"/>
    <property type="project" value="TreeGrafter"/>
</dbReference>
<comment type="catalytic activity">
    <reaction evidence="7">
        <text>aldehydo-D-galacturonate = keto-D-tagaturonate</text>
        <dbReference type="Rhea" id="RHEA:27702"/>
        <dbReference type="ChEBI" id="CHEBI:12952"/>
        <dbReference type="ChEBI" id="CHEBI:17886"/>
    </reaction>
</comment>
<gene>
    <name evidence="7 8" type="primary">uxaC</name>
    <name evidence="8" type="ORF">EZ437_12520</name>
</gene>
<proteinExistence type="inferred from homology"/>
<dbReference type="Gene3D" id="3.20.20.140">
    <property type="entry name" value="Metal-dependent hydrolases"/>
    <property type="match status" value="1"/>
</dbReference>
<dbReference type="PANTHER" id="PTHR30068">
    <property type="entry name" value="URONATE ISOMERASE"/>
    <property type="match status" value="1"/>
</dbReference>
<comment type="caution">
    <text evidence="8">The sequence shown here is derived from an EMBL/GenBank/DDBJ whole genome shotgun (WGS) entry which is preliminary data.</text>
</comment>
<comment type="catalytic activity">
    <reaction evidence="1 7">
        <text>D-glucuronate = D-fructuronate</text>
        <dbReference type="Rhea" id="RHEA:13049"/>
        <dbReference type="ChEBI" id="CHEBI:58720"/>
        <dbReference type="ChEBI" id="CHEBI:59863"/>
        <dbReference type="EC" id="5.3.1.12"/>
    </reaction>
</comment>
<dbReference type="GO" id="GO:0042840">
    <property type="term" value="P:D-glucuronate catabolic process"/>
    <property type="evidence" value="ECO:0007669"/>
    <property type="project" value="TreeGrafter"/>
</dbReference>
<dbReference type="OrthoDB" id="9766564at2"/>
<evidence type="ECO:0000313" key="8">
    <source>
        <dbReference type="EMBL" id="TCD01550.1"/>
    </source>
</evidence>
<keyword evidence="9" id="KW-1185">Reference proteome</keyword>
<dbReference type="Gene3D" id="1.10.2020.10">
    <property type="entry name" value="uronate isomerase, domain 2, chain A"/>
    <property type="match status" value="1"/>
</dbReference>
<dbReference type="PANTHER" id="PTHR30068:SF4">
    <property type="entry name" value="URONATE ISOMERASE"/>
    <property type="match status" value="1"/>
</dbReference>
<dbReference type="HAMAP" id="MF_00675">
    <property type="entry name" value="UxaC"/>
    <property type="match status" value="1"/>
</dbReference>
<dbReference type="Pfam" id="PF02614">
    <property type="entry name" value="UxaC"/>
    <property type="match status" value="1"/>
</dbReference>
<evidence type="ECO:0000256" key="6">
    <source>
        <dbReference type="ARBA" id="ARBA00023235"/>
    </source>
</evidence>
<dbReference type="Proteomes" id="UP000293347">
    <property type="component" value="Unassembled WGS sequence"/>
</dbReference>
<dbReference type="EC" id="5.3.1.12" evidence="4 7"/>
<dbReference type="SUPFAM" id="SSF51556">
    <property type="entry name" value="Metallo-dependent hydrolases"/>
    <property type="match status" value="1"/>
</dbReference>
<evidence type="ECO:0000256" key="7">
    <source>
        <dbReference type="HAMAP-Rule" id="MF_00675"/>
    </source>
</evidence>
<dbReference type="GO" id="GO:0008880">
    <property type="term" value="F:glucuronate isomerase activity"/>
    <property type="evidence" value="ECO:0007669"/>
    <property type="project" value="UniProtKB-UniRule"/>
</dbReference>
<comment type="similarity">
    <text evidence="3 7">Belongs to the metallo-dependent hydrolases superfamily. Uronate isomerase family.</text>
</comment>
<evidence type="ECO:0000256" key="5">
    <source>
        <dbReference type="ARBA" id="ARBA00020555"/>
    </source>
</evidence>
<dbReference type="NCBIfam" id="NF002794">
    <property type="entry name" value="PRK02925.1"/>
    <property type="match status" value="1"/>
</dbReference>
<protein>
    <recommendedName>
        <fullName evidence="5 7">Uronate isomerase</fullName>
        <ecNumber evidence="4 7">5.3.1.12</ecNumber>
    </recommendedName>
    <alternativeName>
        <fullName evidence="7">Glucuronate isomerase</fullName>
    </alternativeName>
    <alternativeName>
        <fullName evidence="7">Uronic isomerase</fullName>
    </alternativeName>
</protein>
<evidence type="ECO:0000313" key="9">
    <source>
        <dbReference type="Proteomes" id="UP000293347"/>
    </source>
</evidence>
<dbReference type="InterPro" id="IPR032466">
    <property type="entry name" value="Metal_Hydrolase"/>
</dbReference>
<evidence type="ECO:0000256" key="2">
    <source>
        <dbReference type="ARBA" id="ARBA00004892"/>
    </source>
</evidence>
<dbReference type="UniPathway" id="UPA00246"/>